<gene>
    <name evidence="2" type="ORF">BO80DRAFT_162197</name>
</gene>
<protein>
    <submittedName>
        <fullName evidence="2">Uncharacterized protein</fullName>
    </submittedName>
</protein>
<evidence type="ECO:0000313" key="2">
    <source>
        <dbReference type="EMBL" id="RAK98394.1"/>
    </source>
</evidence>
<reference evidence="2 3" key="1">
    <citation type="submission" date="2018-02" db="EMBL/GenBank/DDBJ databases">
        <title>The genomes of Aspergillus section Nigri reveals drivers in fungal speciation.</title>
        <authorList>
            <consortium name="DOE Joint Genome Institute"/>
            <person name="Vesth T.C."/>
            <person name="Nybo J."/>
            <person name="Theobald S."/>
            <person name="Brandl J."/>
            <person name="Frisvad J.C."/>
            <person name="Nielsen K.F."/>
            <person name="Lyhne E.K."/>
            <person name="Kogle M.E."/>
            <person name="Kuo A."/>
            <person name="Riley R."/>
            <person name="Clum A."/>
            <person name="Nolan M."/>
            <person name="Lipzen A."/>
            <person name="Salamov A."/>
            <person name="Henrissat B."/>
            <person name="Wiebenga A."/>
            <person name="De vries R.P."/>
            <person name="Grigoriev I.V."/>
            <person name="Mortensen U.H."/>
            <person name="Andersen M.R."/>
            <person name="Baker S.E."/>
        </authorList>
    </citation>
    <scope>NUCLEOTIDE SEQUENCE [LARGE SCALE GENOMIC DNA]</scope>
    <source>
        <strain evidence="2 3">CBS 121593</strain>
    </source>
</reference>
<accession>A0A395GT86</accession>
<sequence>MSLGDGVCVSPRTQARSHTNILLHAGEPLLGTCPKRQERGRRRQRISSKSAGGPSKRISIHPARTGCSTPVQGLGRSLIWVFLAGNPGSGTAGYPFQGSILYRRPKDGRTAFGAMPVGWPGSRAGASPTSAQINIVRPLEAGDVDDYLPLICSCIAA</sequence>
<organism evidence="2 3">
    <name type="scientific">Aspergillus ibericus CBS 121593</name>
    <dbReference type="NCBI Taxonomy" id="1448316"/>
    <lineage>
        <taxon>Eukaryota</taxon>
        <taxon>Fungi</taxon>
        <taxon>Dikarya</taxon>
        <taxon>Ascomycota</taxon>
        <taxon>Pezizomycotina</taxon>
        <taxon>Eurotiomycetes</taxon>
        <taxon>Eurotiomycetidae</taxon>
        <taxon>Eurotiales</taxon>
        <taxon>Aspergillaceae</taxon>
        <taxon>Aspergillus</taxon>
        <taxon>Aspergillus subgen. Circumdati</taxon>
    </lineage>
</organism>
<dbReference type="EMBL" id="KZ824454">
    <property type="protein sequence ID" value="RAK98394.1"/>
    <property type="molecule type" value="Genomic_DNA"/>
</dbReference>
<dbReference type="VEuPathDB" id="FungiDB:BO80DRAFT_162197"/>
<dbReference type="GeneID" id="37218729"/>
<name>A0A395GT86_9EURO</name>
<dbReference type="AlphaFoldDB" id="A0A395GT86"/>
<evidence type="ECO:0000313" key="3">
    <source>
        <dbReference type="Proteomes" id="UP000249402"/>
    </source>
</evidence>
<proteinExistence type="predicted"/>
<dbReference type="RefSeq" id="XP_025572722.1">
    <property type="nucleotide sequence ID" value="XM_025713864.1"/>
</dbReference>
<dbReference type="Proteomes" id="UP000249402">
    <property type="component" value="Unassembled WGS sequence"/>
</dbReference>
<evidence type="ECO:0000256" key="1">
    <source>
        <dbReference type="SAM" id="MobiDB-lite"/>
    </source>
</evidence>
<keyword evidence="3" id="KW-1185">Reference proteome</keyword>
<feature type="region of interest" description="Disordered" evidence="1">
    <location>
        <begin position="31"/>
        <end position="64"/>
    </location>
</feature>